<dbReference type="EMBL" id="BDDD01000124">
    <property type="protein sequence ID" value="GAV59776.1"/>
    <property type="molecule type" value="Genomic_DNA"/>
</dbReference>
<evidence type="ECO:0000256" key="1">
    <source>
        <dbReference type="SAM" id="MobiDB-lite"/>
    </source>
</evidence>
<dbReference type="STRING" id="3775.A0A1Q3AVJ8"/>
<protein>
    <submittedName>
        <fullName evidence="3">Glutaredoxin domain-containing protein</fullName>
    </submittedName>
</protein>
<dbReference type="Pfam" id="PF23733">
    <property type="entry name" value="GRXCR1-2_C"/>
    <property type="match status" value="1"/>
</dbReference>
<evidence type="ECO:0000313" key="4">
    <source>
        <dbReference type="Proteomes" id="UP000187406"/>
    </source>
</evidence>
<dbReference type="Proteomes" id="UP000187406">
    <property type="component" value="Unassembled WGS sequence"/>
</dbReference>
<dbReference type="CDD" id="cd03031">
    <property type="entry name" value="GRX_GRX_like"/>
    <property type="match status" value="1"/>
</dbReference>
<dbReference type="Pfam" id="PF00462">
    <property type="entry name" value="Glutaredoxin"/>
    <property type="match status" value="1"/>
</dbReference>
<keyword evidence="4" id="KW-1185">Reference proteome</keyword>
<evidence type="ECO:0000259" key="2">
    <source>
        <dbReference type="Pfam" id="PF00462"/>
    </source>
</evidence>
<comment type="caution">
    <text evidence="3">The sequence shown here is derived from an EMBL/GenBank/DDBJ whole genome shotgun (WGS) entry which is preliminary data.</text>
</comment>
<organism evidence="3 4">
    <name type="scientific">Cephalotus follicularis</name>
    <name type="common">Albany pitcher plant</name>
    <dbReference type="NCBI Taxonomy" id="3775"/>
    <lineage>
        <taxon>Eukaryota</taxon>
        <taxon>Viridiplantae</taxon>
        <taxon>Streptophyta</taxon>
        <taxon>Embryophyta</taxon>
        <taxon>Tracheophyta</taxon>
        <taxon>Spermatophyta</taxon>
        <taxon>Magnoliopsida</taxon>
        <taxon>eudicotyledons</taxon>
        <taxon>Gunneridae</taxon>
        <taxon>Pentapetalae</taxon>
        <taxon>rosids</taxon>
        <taxon>fabids</taxon>
        <taxon>Oxalidales</taxon>
        <taxon>Cephalotaceae</taxon>
        <taxon>Cephalotus</taxon>
    </lineage>
</organism>
<feature type="region of interest" description="Disordered" evidence="1">
    <location>
        <begin position="41"/>
        <end position="72"/>
    </location>
</feature>
<dbReference type="SUPFAM" id="SSF52833">
    <property type="entry name" value="Thioredoxin-like"/>
    <property type="match status" value="1"/>
</dbReference>
<dbReference type="OrthoDB" id="423313at2759"/>
<dbReference type="PROSITE" id="PS51354">
    <property type="entry name" value="GLUTAREDOXIN_2"/>
    <property type="match status" value="1"/>
</dbReference>
<evidence type="ECO:0000313" key="3">
    <source>
        <dbReference type="EMBL" id="GAV59776.1"/>
    </source>
</evidence>
<accession>A0A1Q3AVJ8</accession>
<name>A0A1Q3AVJ8_CEPFO</name>
<dbReference type="Gene3D" id="3.40.30.10">
    <property type="entry name" value="Glutaredoxin"/>
    <property type="match status" value="1"/>
</dbReference>
<dbReference type="FunCoup" id="A0A1Q3AVJ8">
    <property type="interactions" value="223"/>
</dbReference>
<dbReference type="PANTHER" id="PTHR45669">
    <property type="entry name" value="GLUTAREDOXIN DOMAIN-CONTAINING CYSTEINE-RICH PROTEIN CG12206-RELATED"/>
    <property type="match status" value="1"/>
</dbReference>
<dbReference type="InterPro" id="IPR002109">
    <property type="entry name" value="Glutaredoxin"/>
</dbReference>
<dbReference type="InParanoid" id="A0A1Q3AVJ8"/>
<dbReference type="PANTHER" id="PTHR45669:SF28">
    <property type="entry name" value="GLUTAREDOXIN DOMAIN-CONTAINING PROTEIN"/>
    <property type="match status" value="1"/>
</dbReference>
<proteinExistence type="predicted"/>
<feature type="domain" description="Glutaredoxin" evidence="2">
    <location>
        <begin position="242"/>
        <end position="308"/>
    </location>
</feature>
<gene>
    <name evidence="3" type="ORF">CFOL_v3_03307</name>
</gene>
<dbReference type="InterPro" id="IPR036249">
    <property type="entry name" value="Thioredoxin-like_sf"/>
</dbReference>
<dbReference type="AlphaFoldDB" id="A0A1Q3AVJ8"/>
<reference evidence="4" key="1">
    <citation type="submission" date="2016-04" db="EMBL/GenBank/DDBJ databases">
        <title>Cephalotus genome sequencing.</title>
        <authorList>
            <person name="Fukushima K."/>
            <person name="Hasebe M."/>
            <person name="Fang X."/>
        </authorList>
    </citation>
    <scope>NUCLEOTIDE SEQUENCE [LARGE SCALE GENOMIC DNA]</scope>
    <source>
        <strain evidence="4">cv. St1</strain>
    </source>
</reference>
<sequence length="384" mass="43303">MKGMKGKFLTKLKTIKPIGYLKQERILHILHVNAADGFSTSCPKIPNHKPRQQQPQFMSKEPDQENVKESSITAQEPDNIIDALDLMRGLKEEEKDDNDEMELDDDTDDKENISPAMTVKEVSMRPDSGDLKQVPLADIDISSFIKPDLNSGTLFDPNLLAAFQQAVKEHMRMSEAEKRARIEQEVILKKSGFEEEEEDNNLDMSENEPSCKARLVEKEEENAYNPLLGFVEKSPPGGDGSVILYTTTLRGIKKTFEDCSSIKFLLESFRVVYYERDVSMHMAYKEEMWSVMGVKAVPPRLFIKGRYIGGAEEVLTLHEQGKLRVLFEGIPRDRCNGSCDTCGGVRFVLCFHCNGSHKIVGNDGRSSKCHDCNENGIIICPICC</sequence>